<sequence>MAPLQRQQGAASSLGSGRGGSKRPWEPTITTRPHGYVPHPFATTRVTRDRSTPTLSPEG</sequence>
<dbReference type="Proteomes" id="UP000076532">
    <property type="component" value="Unassembled WGS sequence"/>
</dbReference>
<organism evidence="2 3">
    <name type="scientific">Athelia psychrophila</name>
    <dbReference type="NCBI Taxonomy" id="1759441"/>
    <lineage>
        <taxon>Eukaryota</taxon>
        <taxon>Fungi</taxon>
        <taxon>Dikarya</taxon>
        <taxon>Basidiomycota</taxon>
        <taxon>Agaricomycotina</taxon>
        <taxon>Agaricomycetes</taxon>
        <taxon>Agaricomycetidae</taxon>
        <taxon>Atheliales</taxon>
        <taxon>Atheliaceae</taxon>
        <taxon>Athelia</taxon>
    </lineage>
</organism>
<evidence type="ECO:0000256" key="1">
    <source>
        <dbReference type="SAM" id="MobiDB-lite"/>
    </source>
</evidence>
<protein>
    <submittedName>
        <fullName evidence="2">Uncharacterized protein</fullName>
    </submittedName>
</protein>
<feature type="compositionally biased region" description="Low complexity" evidence="1">
    <location>
        <begin position="1"/>
        <end position="15"/>
    </location>
</feature>
<dbReference type="AlphaFoldDB" id="A0A166T418"/>
<keyword evidence="3" id="KW-1185">Reference proteome</keyword>
<name>A0A166T418_9AGAM</name>
<accession>A0A166T418</accession>
<feature type="region of interest" description="Disordered" evidence="1">
    <location>
        <begin position="1"/>
        <end position="59"/>
    </location>
</feature>
<gene>
    <name evidence="2" type="ORF">FIBSPDRAFT_850889</name>
</gene>
<reference evidence="2 3" key="1">
    <citation type="journal article" date="2016" name="Mol. Biol. Evol.">
        <title>Comparative Genomics of Early-Diverging Mushroom-Forming Fungi Provides Insights into the Origins of Lignocellulose Decay Capabilities.</title>
        <authorList>
            <person name="Nagy L.G."/>
            <person name="Riley R."/>
            <person name="Tritt A."/>
            <person name="Adam C."/>
            <person name="Daum C."/>
            <person name="Floudas D."/>
            <person name="Sun H."/>
            <person name="Yadav J.S."/>
            <person name="Pangilinan J."/>
            <person name="Larsson K.H."/>
            <person name="Matsuura K."/>
            <person name="Barry K."/>
            <person name="Labutti K."/>
            <person name="Kuo R."/>
            <person name="Ohm R.A."/>
            <person name="Bhattacharya S.S."/>
            <person name="Shirouzu T."/>
            <person name="Yoshinaga Y."/>
            <person name="Martin F.M."/>
            <person name="Grigoriev I.V."/>
            <person name="Hibbett D.S."/>
        </authorList>
    </citation>
    <scope>NUCLEOTIDE SEQUENCE [LARGE SCALE GENOMIC DNA]</scope>
    <source>
        <strain evidence="2 3">CBS 109695</strain>
    </source>
</reference>
<evidence type="ECO:0000313" key="3">
    <source>
        <dbReference type="Proteomes" id="UP000076532"/>
    </source>
</evidence>
<dbReference type="EMBL" id="KV417495">
    <property type="protein sequence ID" value="KZP30162.1"/>
    <property type="molecule type" value="Genomic_DNA"/>
</dbReference>
<proteinExistence type="predicted"/>
<evidence type="ECO:0000313" key="2">
    <source>
        <dbReference type="EMBL" id="KZP30162.1"/>
    </source>
</evidence>